<dbReference type="RefSeq" id="WP_173272400.1">
    <property type="nucleotide sequence ID" value="NZ_AP021889.1"/>
</dbReference>
<keyword evidence="1" id="KW-0732">Signal</keyword>
<evidence type="ECO:0000313" key="2">
    <source>
        <dbReference type="EMBL" id="BBP46095.1"/>
    </source>
</evidence>
<proteinExistence type="predicted"/>
<name>A0A6F8PVE6_9GAMM</name>
<reference evidence="3" key="1">
    <citation type="submission" date="2019-11" db="EMBL/GenBank/DDBJ databases">
        <title>Isolation and characterization of two novel species in the genus Thiomicrorhabdus.</title>
        <authorList>
            <person name="Mochizuki J."/>
            <person name="Kojima H."/>
            <person name="Fukui M."/>
        </authorList>
    </citation>
    <scope>NUCLEOTIDE SEQUENCE [LARGE SCALE GENOMIC DNA]</scope>
    <source>
        <strain evidence="3">aks77</strain>
    </source>
</reference>
<evidence type="ECO:0000313" key="3">
    <source>
        <dbReference type="Proteomes" id="UP000501726"/>
    </source>
</evidence>
<dbReference type="Gene3D" id="3.40.50.1980">
    <property type="entry name" value="Nitrogenase molybdenum iron protein domain"/>
    <property type="match status" value="2"/>
</dbReference>
<dbReference type="AlphaFoldDB" id="A0A6F8PVE6"/>
<evidence type="ECO:0008006" key="4">
    <source>
        <dbReference type="Google" id="ProtNLM"/>
    </source>
</evidence>
<feature type="chain" id="PRO_5026019900" description="Fe/B12 periplasmic-binding domain-containing protein" evidence="1">
    <location>
        <begin position="20"/>
        <end position="272"/>
    </location>
</feature>
<dbReference type="EMBL" id="AP021889">
    <property type="protein sequence ID" value="BBP46095.1"/>
    <property type="molecule type" value="Genomic_DNA"/>
</dbReference>
<keyword evidence="3" id="KW-1185">Reference proteome</keyword>
<gene>
    <name evidence="2" type="ORF">THMIRHAS_14680</name>
</gene>
<protein>
    <recommendedName>
        <fullName evidence="4">Fe/B12 periplasmic-binding domain-containing protein</fullName>
    </recommendedName>
</protein>
<dbReference type="KEGG" id="tse:THMIRHAS_14680"/>
<sequence length="272" mass="30043">MRSLAVLLLAFSLNNAAQADCPRIISQSPYITHQLDYLGLKTCLVGTSRYDQSLGLPTTGGLLDPDSEAILALQPDLWITSDWTDLDIFRAIQAKSQFALRLHSFASMRQIENNLLEIAQHSRQPAALERAHAFAATWRAKAALIKAVNTAKPKVLLISSCSGLPYAFGQDAYLSDLFIQMGFTVVGNPQRITHLPITPQANPLEKLIGSTLPDFVLLFERNVTEACRLMQLPKQTRLISLDGALFLQPAPTLLQAMETLKNHPTLFEPPNK</sequence>
<accession>A0A6F8PVE6</accession>
<evidence type="ECO:0000256" key="1">
    <source>
        <dbReference type="SAM" id="SignalP"/>
    </source>
</evidence>
<dbReference type="SUPFAM" id="SSF53807">
    <property type="entry name" value="Helical backbone' metal receptor"/>
    <property type="match status" value="1"/>
</dbReference>
<dbReference type="Proteomes" id="UP000501726">
    <property type="component" value="Chromosome"/>
</dbReference>
<organism evidence="2 3">
    <name type="scientific">Thiosulfatimonas sediminis</name>
    <dbReference type="NCBI Taxonomy" id="2675054"/>
    <lineage>
        <taxon>Bacteria</taxon>
        <taxon>Pseudomonadati</taxon>
        <taxon>Pseudomonadota</taxon>
        <taxon>Gammaproteobacteria</taxon>
        <taxon>Thiotrichales</taxon>
        <taxon>Piscirickettsiaceae</taxon>
        <taxon>Thiosulfatimonas</taxon>
    </lineage>
</organism>
<feature type="signal peptide" evidence="1">
    <location>
        <begin position="1"/>
        <end position="19"/>
    </location>
</feature>